<keyword evidence="1" id="KW-0472">Membrane</keyword>
<reference evidence="3" key="1">
    <citation type="submission" date="2014-07" db="EMBL/GenBank/DDBJ databases">
        <authorList>
            <person name="Wibberg D."/>
        </authorList>
    </citation>
    <scope>NUCLEOTIDE SEQUENCE [LARGE SCALE GENOMIC DNA]</scope>
    <source>
        <strain evidence="3">DG5</strain>
    </source>
</reference>
<dbReference type="AlphaFoldDB" id="A0A078KMN6"/>
<feature type="transmembrane region" description="Helical" evidence="1">
    <location>
        <begin position="108"/>
        <end position="129"/>
    </location>
</feature>
<feature type="transmembrane region" description="Helical" evidence="1">
    <location>
        <begin position="73"/>
        <end position="96"/>
    </location>
</feature>
<dbReference type="PATRIC" id="fig|29343.3.peg.2003"/>
<evidence type="ECO:0000313" key="2">
    <source>
        <dbReference type="EMBL" id="CDZ25006.1"/>
    </source>
</evidence>
<keyword evidence="1" id="KW-1133">Transmembrane helix</keyword>
<protein>
    <submittedName>
        <fullName evidence="2">Putative membrane protein</fullName>
    </submittedName>
</protein>
<feature type="transmembrane region" description="Helical" evidence="1">
    <location>
        <begin position="38"/>
        <end position="61"/>
    </location>
</feature>
<gene>
    <name evidence="2" type="ORF">CCDG5_1911</name>
</gene>
<accession>A0A078KMN6</accession>
<dbReference type="Proteomes" id="UP000032431">
    <property type="component" value="Chromosome I"/>
</dbReference>
<dbReference type="EMBL" id="LM995447">
    <property type="protein sequence ID" value="CDZ25006.1"/>
    <property type="molecule type" value="Genomic_DNA"/>
</dbReference>
<dbReference type="OrthoDB" id="2660529at2"/>
<keyword evidence="3" id="KW-1185">Reference proteome</keyword>
<organism evidence="2 3">
    <name type="scientific">[Clostridium] cellulosi</name>
    <dbReference type="NCBI Taxonomy" id="29343"/>
    <lineage>
        <taxon>Bacteria</taxon>
        <taxon>Bacillati</taxon>
        <taxon>Bacillota</taxon>
        <taxon>Clostridia</taxon>
        <taxon>Eubacteriales</taxon>
        <taxon>Oscillospiraceae</taxon>
        <taxon>Oscillospiraceae incertae sedis</taxon>
    </lineage>
</organism>
<keyword evidence="1" id="KW-0812">Transmembrane</keyword>
<proteinExistence type="predicted"/>
<sequence>MKYFARLNLMALLYGFALFAQTELMVNAYRLERITHWFSFAINGIAVLILFVLFTIALCVLTKKYLDKRKMRYILLILWLPYYVILTFLFSCLFPMTNRADEPSPVLGLILIGIWIAYPLYIAVINLIFPRKSIPQ</sequence>
<evidence type="ECO:0000313" key="3">
    <source>
        <dbReference type="Proteomes" id="UP000032431"/>
    </source>
</evidence>
<name>A0A078KMN6_9FIRM</name>
<dbReference type="HOGENOM" id="CLU_149815_0_0_9"/>
<dbReference type="KEGG" id="ccel:CCDG5_1911"/>
<evidence type="ECO:0000256" key="1">
    <source>
        <dbReference type="SAM" id="Phobius"/>
    </source>
</evidence>